<accession>A0A2N0R172</accession>
<reference evidence="2 3" key="2">
    <citation type="submission" date="2017-10" db="EMBL/GenBank/DDBJ databases">
        <title>Genome analyses suggest a sexual origin of heterokaryosis in a supposedly ancient asexual fungus.</title>
        <authorList>
            <person name="Corradi N."/>
            <person name="Sedzielewska K."/>
            <person name="Noel J."/>
            <person name="Charron P."/>
            <person name="Farinelli L."/>
            <person name="Marton T."/>
            <person name="Kruger M."/>
            <person name="Pelin A."/>
            <person name="Brachmann A."/>
            <person name="Corradi N."/>
        </authorList>
    </citation>
    <scope>NUCLEOTIDE SEQUENCE [LARGE SCALE GENOMIC DNA]</scope>
    <source>
        <strain evidence="2 3">A1</strain>
    </source>
</reference>
<evidence type="ECO:0000313" key="2">
    <source>
        <dbReference type="EMBL" id="PKC57056.1"/>
    </source>
</evidence>
<dbReference type="EMBL" id="LLXH01001940">
    <property type="protein sequence ID" value="PKC57056.1"/>
    <property type="molecule type" value="Genomic_DNA"/>
</dbReference>
<feature type="transmembrane region" description="Helical" evidence="1">
    <location>
        <begin position="6"/>
        <end position="32"/>
    </location>
</feature>
<dbReference type="AlphaFoldDB" id="A0A2N0R172"/>
<name>A0A2N0R172_9GLOM</name>
<reference evidence="2 3" key="1">
    <citation type="submission" date="2017-10" db="EMBL/GenBank/DDBJ databases">
        <title>Extensive intraspecific genome diversity in a model arbuscular mycorrhizal fungus.</title>
        <authorList>
            <person name="Chen E.C.H."/>
            <person name="Morin E."/>
            <person name="Baudet D."/>
            <person name="Noel J."/>
            <person name="Ndikumana S."/>
            <person name="Charron P."/>
            <person name="St-Onge C."/>
            <person name="Giorgi J."/>
            <person name="Grigoriev I.V."/>
            <person name="Roux C."/>
            <person name="Martin F.M."/>
            <person name="Corradi N."/>
        </authorList>
    </citation>
    <scope>NUCLEOTIDE SEQUENCE [LARGE SCALE GENOMIC DNA]</scope>
    <source>
        <strain evidence="2 3">A1</strain>
    </source>
</reference>
<dbReference type="Proteomes" id="UP000232688">
    <property type="component" value="Unassembled WGS sequence"/>
</dbReference>
<keyword evidence="1" id="KW-0812">Transmembrane</keyword>
<protein>
    <submittedName>
        <fullName evidence="2">Uncharacterized protein</fullName>
    </submittedName>
</protein>
<keyword evidence="1" id="KW-1133">Transmembrane helix</keyword>
<evidence type="ECO:0000256" key="1">
    <source>
        <dbReference type="SAM" id="Phobius"/>
    </source>
</evidence>
<organism evidence="2 3">
    <name type="scientific">Rhizophagus irregularis</name>
    <dbReference type="NCBI Taxonomy" id="588596"/>
    <lineage>
        <taxon>Eukaryota</taxon>
        <taxon>Fungi</taxon>
        <taxon>Fungi incertae sedis</taxon>
        <taxon>Mucoromycota</taxon>
        <taxon>Glomeromycotina</taxon>
        <taxon>Glomeromycetes</taxon>
        <taxon>Glomerales</taxon>
        <taxon>Glomeraceae</taxon>
        <taxon>Rhizophagus</taxon>
    </lineage>
</organism>
<keyword evidence="1" id="KW-0472">Membrane</keyword>
<dbReference type="VEuPathDB" id="FungiDB:RhiirA1_86219"/>
<sequence>MKILVLYLFTLIRIHNPYTIHIFLLTAFLIFLPSTNTLQSFPNNNQPLYNPYTTTANSLFRLIAYRFTITRVT</sequence>
<gene>
    <name evidence="2" type="ORF">RhiirA1_86219</name>
</gene>
<comment type="caution">
    <text evidence="2">The sequence shown here is derived from an EMBL/GenBank/DDBJ whole genome shotgun (WGS) entry which is preliminary data.</text>
</comment>
<proteinExistence type="predicted"/>
<evidence type="ECO:0000313" key="3">
    <source>
        <dbReference type="Proteomes" id="UP000232688"/>
    </source>
</evidence>